<dbReference type="Gene3D" id="3.40.50.2000">
    <property type="entry name" value="Glycogen Phosphorylase B"/>
    <property type="match status" value="2"/>
</dbReference>
<dbReference type="eggNOG" id="COG0438">
    <property type="taxonomic scope" value="Bacteria"/>
</dbReference>
<dbReference type="SUPFAM" id="SSF53756">
    <property type="entry name" value="UDP-Glycosyltransferase/glycogen phosphorylase"/>
    <property type="match status" value="1"/>
</dbReference>
<name>B7K6E1_RIPO1</name>
<dbReference type="EMBL" id="CP001287">
    <property type="protein sequence ID" value="ACK68194.1"/>
    <property type="molecule type" value="Genomic_DNA"/>
</dbReference>
<dbReference type="Pfam" id="PF00534">
    <property type="entry name" value="Glycos_transf_1"/>
    <property type="match status" value="1"/>
</dbReference>
<dbReference type="Proteomes" id="UP000008204">
    <property type="component" value="Chromosome"/>
</dbReference>
<keyword evidence="4" id="KW-1185">Reference proteome</keyword>
<gene>
    <name evidence="3" type="ordered locus">PCC8801_4271</name>
</gene>
<dbReference type="KEGG" id="cyp:PCC8801_4271"/>
<accession>B7K6E1</accession>
<dbReference type="CDD" id="cd03801">
    <property type="entry name" value="GT4_PimA-like"/>
    <property type="match status" value="1"/>
</dbReference>
<dbReference type="AlphaFoldDB" id="B7K6E1"/>
<evidence type="ECO:0000259" key="1">
    <source>
        <dbReference type="Pfam" id="PF00534"/>
    </source>
</evidence>
<dbReference type="InterPro" id="IPR028098">
    <property type="entry name" value="Glyco_trans_4-like_N"/>
</dbReference>
<protein>
    <submittedName>
        <fullName evidence="3">Glycosyl transferase group 1</fullName>
    </submittedName>
</protein>
<feature type="domain" description="Glycosyltransferase subfamily 4-like N-terminal" evidence="2">
    <location>
        <begin position="115"/>
        <end position="219"/>
    </location>
</feature>
<dbReference type="OrthoDB" id="503519at2"/>
<sequence>MSEEKIMRIGYVVKRYPRYSETFVVNEILAHENAGLTINIFALRPPCDTHFQNCISQVRAPVTYIRKPVEGRMSESLNSTSPTAASYFWAELQELGQVIPDFWQKLAIAQGERASTVYQAAWLAREVRLRGISHLHAHFASVATSVTRLAAHFAGVPYSFTAHAKDIFHESVDFDDMTRKLRDASRVVTVSDYNKQYLQQTYGKVAQNVERIYNGLNLSELNYQSPENRPSRIISVGRLVEKKGLSVLINACALLKQWGCHFQCQIVGNGNLETALNQQIEALKLQSFVKIMGPRPQNEVFELIQESAVFAAPYLIGKDGNRDGLPTVLLEAMALGTPCVATDVTGIPEMIRHQQTGLIVPQNNAEDLAIALRTLLTDKTLRVQLSSNARKLMESEFNITHNSAALREVFISSNHQLLAVNS</sequence>
<dbReference type="HOGENOM" id="CLU_009583_14_2_3"/>
<dbReference type="InterPro" id="IPR001296">
    <property type="entry name" value="Glyco_trans_1"/>
</dbReference>
<dbReference type="Pfam" id="PF13439">
    <property type="entry name" value="Glyco_transf_4"/>
    <property type="match status" value="1"/>
</dbReference>
<evidence type="ECO:0000313" key="3">
    <source>
        <dbReference type="EMBL" id="ACK68194.1"/>
    </source>
</evidence>
<dbReference type="CAZy" id="GT4">
    <property type="family name" value="Glycosyltransferase Family 4"/>
</dbReference>
<dbReference type="InterPro" id="IPR050194">
    <property type="entry name" value="Glycosyltransferase_grp1"/>
</dbReference>
<feature type="domain" description="Glycosyl transferase family 1" evidence="1">
    <location>
        <begin position="229"/>
        <end position="391"/>
    </location>
</feature>
<dbReference type="STRING" id="41431.PCC8801_4271"/>
<evidence type="ECO:0000313" key="4">
    <source>
        <dbReference type="Proteomes" id="UP000008204"/>
    </source>
</evidence>
<dbReference type="GO" id="GO:0016757">
    <property type="term" value="F:glycosyltransferase activity"/>
    <property type="evidence" value="ECO:0007669"/>
    <property type="project" value="InterPro"/>
</dbReference>
<organism evidence="3 4">
    <name type="scientific">Rippkaea orientalis (strain PCC 8801 / RF-1)</name>
    <name type="common">Cyanothece sp. (strain PCC 8801)</name>
    <dbReference type="NCBI Taxonomy" id="41431"/>
    <lineage>
        <taxon>Bacteria</taxon>
        <taxon>Bacillati</taxon>
        <taxon>Cyanobacteriota</taxon>
        <taxon>Cyanophyceae</taxon>
        <taxon>Oscillatoriophycideae</taxon>
        <taxon>Chroococcales</taxon>
        <taxon>Aphanothecaceae</taxon>
        <taxon>Rippkaea</taxon>
        <taxon>Rippkaea orientalis</taxon>
    </lineage>
</organism>
<evidence type="ECO:0000259" key="2">
    <source>
        <dbReference type="Pfam" id="PF13439"/>
    </source>
</evidence>
<dbReference type="PANTHER" id="PTHR45947">
    <property type="entry name" value="SULFOQUINOVOSYL TRANSFERASE SQD2"/>
    <property type="match status" value="1"/>
</dbReference>
<proteinExistence type="predicted"/>
<dbReference type="PANTHER" id="PTHR45947:SF14">
    <property type="entry name" value="SLL1723 PROTEIN"/>
    <property type="match status" value="1"/>
</dbReference>
<reference evidence="4" key="1">
    <citation type="journal article" date="2011" name="MBio">
        <title>Novel metabolic attributes of the genus Cyanothece, comprising a group of unicellular nitrogen-fixing Cyanobacteria.</title>
        <authorList>
            <person name="Bandyopadhyay A."/>
            <person name="Elvitigala T."/>
            <person name="Welsh E."/>
            <person name="Stockel J."/>
            <person name="Liberton M."/>
            <person name="Min H."/>
            <person name="Sherman L.A."/>
            <person name="Pakrasi H.B."/>
        </authorList>
    </citation>
    <scope>NUCLEOTIDE SEQUENCE [LARGE SCALE GENOMIC DNA]</scope>
    <source>
        <strain evidence="4">PCC 8801</strain>
    </source>
</reference>
<keyword evidence="3" id="KW-0808">Transferase</keyword>